<proteinExistence type="predicted"/>
<name>A0ACC0VS66_9STRA</name>
<keyword evidence="2" id="KW-1185">Reference proteome</keyword>
<gene>
    <name evidence="1" type="ORF">PsorP6_014564</name>
</gene>
<sequence>MDLAGSTNVTIPDEVGEIKALDRPLSAVRMTMQAVAVNAKRNKLEMVLFTQYFIKLLTLTPKNEQLEQSHTVQVNDVRKIDEFDYQVNRASKACGPLYKWIVSQLSYTSIFHKLSRCEEKCRL</sequence>
<evidence type="ECO:0000313" key="2">
    <source>
        <dbReference type="Proteomes" id="UP001163321"/>
    </source>
</evidence>
<accession>A0ACC0VS66</accession>
<organism evidence="1 2">
    <name type="scientific">Peronosclerospora sorghi</name>
    <dbReference type="NCBI Taxonomy" id="230839"/>
    <lineage>
        <taxon>Eukaryota</taxon>
        <taxon>Sar</taxon>
        <taxon>Stramenopiles</taxon>
        <taxon>Oomycota</taxon>
        <taxon>Peronosporomycetes</taxon>
        <taxon>Peronosporales</taxon>
        <taxon>Peronosporaceae</taxon>
        <taxon>Peronosclerospora</taxon>
    </lineage>
</organism>
<dbReference type="EMBL" id="CM047586">
    <property type="protein sequence ID" value="KAI9909338.1"/>
    <property type="molecule type" value="Genomic_DNA"/>
</dbReference>
<comment type="caution">
    <text evidence="1">The sequence shown here is derived from an EMBL/GenBank/DDBJ whole genome shotgun (WGS) entry which is preliminary data.</text>
</comment>
<evidence type="ECO:0000313" key="1">
    <source>
        <dbReference type="EMBL" id="KAI9909338.1"/>
    </source>
</evidence>
<protein>
    <submittedName>
        <fullName evidence="1">Uncharacterized protein</fullName>
    </submittedName>
</protein>
<reference evidence="1 2" key="1">
    <citation type="journal article" date="2022" name="bioRxiv">
        <title>The genome of the oomycete Peronosclerospora sorghi, a cosmopolitan pathogen of maize and sorghum, is inflated with dispersed pseudogenes.</title>
        <authorList>
            <person name="Fletcher K."/>
            <person name="Martin F."/>
            <person name="Isakeit T."/>
            <person name="Cavanaugh K."/>
            <person name="Magill C."/>
            <person name="Michelmore R."/>
        </authorList>
    </citation>
    <scope>NUCLEOTIDE SEQUENCE [LARGE SCALE GENOMIC DNA]</scope>
    <source>
        <strain evidence="1">P6</strain>
    </source>
</reference>
<dbReference type="Proteomes" id="UP001163321">
    <property type="component" value="Chromosome 7"/>
</dbReference>